<dbReference type="AlphaFoldDB" id="E6MKP9"/>
<evidence type="ECO:0000313" key="4">
    <source>
        <dbReference type="EMBL" id="EFV05805.1"/>
    </source>
</evidence>
<dbReference type="Pfam" id="PF03938">
    <property type="entry name" value="OmpH"/>
    <property type="match status" value="1"/>
</dbReference>
<proteinExistence type="inferred from homology"/>
<organism evidence="4 5">
    <name type="scientific">Segatella salivae DSM 15606</name>
    <dbReference type="NCBI Taxonomy" id="888832"/>
    <lineage>
        <taxon>Bacteria</taxon>
        <taxon>Pseudomonadati</taxon>
        <taxon>Bacteroidota</taxon>
        <taxon>Bacteroidia</taxon>
        <taxon>Bacteroidales</taxon>
        <taxon>Prevotellaceae</taxon>
        <taxon>Segatella</taxon>
    </lineage>
</organism>
<evidence type="ECO:0000256" key="3">
    <source>
        <dbReference type="SAM" id="Coils"/>
    </source>
</evidence>
<evidence type="ECO:0000313" key="5">
    <source>
        <dbReference type="Proteomes" id="UP000003874"/>
    </source>
</evidence>
<comment type="caution">
    <text evidence="4">The sequence shown here is derived from an EMBL/GenBank/DDBJ whole genome shotgun (WGS) entry which is preliminary data.</text>
</comment>
<dbReference type="GO" id="GO:0050821">
    <property type="term" value="P:protein stabilization"/>
    <property type="evidence" value="ECO:0007669"/>
    <property type="project" value="TreeGrafter"/>
</dbReference>
<dbReference type="GO" id="GO:0051082">
    <property type="term" value="F:unfolded protein binding"/>
    <property type="evidence" value="ECO:0007669"/>
    <property type="project" value="InterPro"/>
</dbReference>
<dbReference type="SUPFAM" id="SSF111384">
    <property type="entry name" value="OmpH-like"/>
    <property type="match status" value="1"/>
</dbReference>
<evidence type="ECO:0000256" key="1">
    <source>
        <dbReference type="ARBA" id="ARBA00009091"/>
    </source>
</evidence>
<dbReference type="HOGENOM" id="CLU_053320_1_0_10"/>
<evidence type="ECO:0000256" key="2">
    <source>
        <dbReference type="ARBA" id="ARBA00022729"/>
    </source>
</evidence>
<gene>
    <name evidence="4" type="ORF">HMPREF9420_0066</name>
</gene>
<reference evidence="4 5" key="1">
    <citation type="submission" date="2010-12" db="EMBL/GenBank/DDBJ databases">
        <authorList>
            <person name="Muzny D."/>
            <person name="Qin X."/>
            <person name="Deng J."/>
            <person name="Jiang H."/>
            <person name="Liu Y."/>
            <person name="Qu J."/>
            <person name="Song X.-Z."/>
            <person name="Zhang L."/>
            <person name="Thornton R."/>
            <person name="Coyle M."/>
            <person name="Francisco L."/>
            <person name="Jackson L."/>
            <person name="Javaid M."/>
            <person name="Korchina V."/>
            <person name="Kovar C."/>
            <person name="Mata R."/>
            <person name="Mathew T."/>
            <person name="Ngo R."/>
            <person name="Nguyen L."/>
            <person name="Nguyen N."/>
            <person name="Okwuonu G."/>
            <person name="Ongeri F."/>
            <person name="Pham C."/>
            <person name="Simmons D."/>
            <person name="Wilczek-Boney K."/>
            <person name="Hale W."/>
            <person name="Jakkamsetti A."/>
            <person name="Pham P."/>
            <person name="Ruth R."/>
            <person name="San Lucas F."/>
            <person name="Warren J."/>
            <person name="Zhang J."/>
            <person name="Zhao Z."/>
            <person name="Zhou C."/>
            <person name="Zhu D."/>
            <person name="Lee S."/>
            <person name="Bess C."/>
            <person name="Blankenburg K."/>
            <person name="Forbes L."/>
            <person name="Fu Q."/>
            <person name="Gubbala S."/>
            <person name="Hirani K."/>
            <person name="Jayaseelan J.C."/>
            <person name="Lara F."/>
            <person name="Munidasa M."/>
            <person name="Palculict T."/>
            <person name="Patil S."/>
            <person name="Pu L.-L."/>
            <person name="Saada N."/>
            <person name="Tang L."/>
            <person name="Weissenberger G."/>
            <person name="Zhu Y."/>
            <person name="Hemphill L."/>
            <person name="Shang Y."/>
            <person name="Youmans B."/>
            <person name="Ayvaz T."/>
            <person name="Ross M."/>
            <person name="Santibanez J."/>
            <person name="Aqrawi P."/>
            <person name="Gross S."/>
            <person name="Joshi V."/>
            <person name="Fowler G."/>
            <person name="Nazareth L."/>
            <person name="Reid J."/>
            <person name="Worley K."/>
            <person name="Petrosino J."/>
            <person name="Highlander S."/>
            <person name="Gibbs R."/>
        </authorList>
    </citation>
    <scope>NUCLEOTIDE SEQUENCE [LARGE SCALE GENOMIC DNA]</scope>
    <source>
        <strain evidence="4 5">DSM 15606</strain>
    </source>
</reference>
<dbReference type="Gene3D" id="3.30.910.20">
    <property type="entry name" value="Skp domain"/>
    <property type="match status" value="1"/>
</dbReference>
<dbReference type="InterPro" id="IPR024930">
    <property type="entry name" value="Skp_dom_sf"/>
</dbReference>
<dbReference type="STRING" id="888832.HMPREF9420_0066"/>
<dbReference type="PROSITE" id="PS51257">
    <property type="entry name" value="PROKAR_LIPOPROTEIN"/>
    <property type="match status" value="1"/>
</dbReference>
<protein>
    <submittedName>
        <fullName evidence="4">Outer membrane protein</fullName>
    </submittedName>
</protein>
<dbReference type="SMART" id="SM00935">
    <property type="entry name" value="OmpH"/>
    <property type="match status" value="1"/>
</dbReference>
<comment type="similarity">
    <text evidence="1">Belongs to the Skp family.</text>
</comment>
<dbReference type="eggNOG" id="COG2825">
    <property type="taxonomic scope" value="Bacteria"/>
</dbReference>
<accession>E6MKP9</accession>
<keyword evidence="3" id="KW-0175">Coiled coil</keyword>
<dbReference type="InterPro" id="IPR005632">
    <property type="entry name" value="Chaperone_Skp"/>
</dbReference>
<name>E6MKP9_9BACT</name>
<keyword evidence="2" id="KW-0732">Signal</keyword>
<dbReference type="GO" id="GO:0005829">
    <property type="term" value="C:cytosol"/>
    <property type="evidence" value="ECO:0007669"/>
    <property type="project" value="TreeGrafter"/>
</dbReference>
<sequence>MYKIKNNIKEMNKKNILKTMALAAITTVAMTSCNQSAPKVDEKSDAAQPTPKGLKIAYVEVDSIMSQYQFCKDYSLLLQKKGQNIQNTLAAKQQQLQAAAANFQQKVQQNAYTREQAEAINANLQKQNTDLQALNQRLTNEFQTETEKYNNALRDSIQHYLKVYNKDKHYSLILSKAGDNLLYADKSFDITNEIIAGLNKAYKPSEKMKAAMPTKK</sequence>
<dbReference type="PANTHER" id="PTHR35089:SF1">
    <property type="entry name" value="CHAPERONE PROTEIN SKP"/>
    <property type="match status" value="1"/>
</dbReference>
<dbReference type="EMBL" id="AEQO01000003">
    <property type="protein sequence ID" value="EFV05805.1"/>
    <property type="molecule type" value="Genomic_DNA"/>
</dbReference>
<dbReference type="PANTHER" id="PTHR35089">
    <property type="entry name" value="CHAPERONE PROTEIN SKP"/>
    <property type="match status" value="1"/>
</dbReference>
<dbReference type="Proteomes" id="UP000003874">
    <property type="component" value="Unassembled WGS sequence"/>
</dbReference>
<feature type="coiled-coil region" evidence="3">
    <location>
        <begin position="114"/>
        <end position="155"/>
    </location>
</feature>
<keyword evidence="5" id="KW-1185">Reference proteome</keyword>